<dbReference type="AlphaFoldDB" id="A0A813I9C3"/>
<dbReference type="SUPFAM" id="SSF51735">
    <property type="entry name" value="NAD(P)-binding Rossmann-fold domains"/>
    <property type="match status" value="1"/>
</dbReference>
<gene>
    <name evidence="5" type="ORF">PGLA2088_LOCUS31784</name>
    <name evidence="4" type="ORF">PGLA2088_LOCUS7037</name>
</gene>
<dbReference type="PANTHER" id="PTHR15020">
    <property type="entry name" value="FLAVIN REDUCTASE-RELATED"/>
    <property type="match status" value="1"/>
</dbReference>
<keyword evidence="1" id="KW-0812">Transmembrane</keyword>
<keyword evidence="1" id="KW-1133">Transmembrane helix</keyword>
<accession>A0A813I9C3</accession>
<dbReference type="InterPro" id="IPR036291">
    <property type="entry name" value="NAD(P)-bd_dom_sf"/>
</dbReference>
<keyword evidence="1" id="KW-0472">Membrane</keyword>
<evidence type="ECO:0000256" key="1">
    <source>
        <dbReference type="SAM" id="Phobius"/>
    </source>
</evidence>
<dbReference type="Proteomes" id="UP000626109">
    <property type="component" value="Unassembled WGS sequence"/>
</dbReference>
<dbReference type="Pfam" id="PF13460">
    <property type="entry name" value="NAD_binding_10"/>
    <property type="match status" value="1"/>
</dbReference>
<evidence type="ECO:0000259" key="3">
    <source>
        <dbReference type="Pfam" id="PF13460"/>
    </source>
</evidence>
<dbReference type="InterPro" id="IPR016040">
    <property type="entry name" value="NAD(P)-bd_dom"/>
</dbReference>
<sequence length="331" mass="34915">MMMHSAFAVFLLLLVAANSSGLPVAVIGATGKLGRHAVQKLVQQGCSVRCLVRCAPSSAAKPSNAQNATSAEVAAWLTTLPGVELVEGDVTDRQCVMELLRGCSACLALHGARRTTKLSDLLPWVDATREPAHAKQVNYEGVRHVIEAARASGTCKRIVRVTGKGETPWSIFSILINGLGSMAKAWNYEGERLLRACDDIDYTIVRPGYMGQVDAQLEGASLVLADNGGDLKVSGIPHSSVAQLCVRCLDFPNAARSTLCAMTAPKGQGADSFDPLLAEVAADTRRFVGGELFKRHVLAVRVGGLVMSGFAVGFVGGSVSVLRAALAMLTR</sequence>
<organism evidence="4 6">
    <name type="scientific">Polarella glacialis</name>
    <name type="common">Dinoflagellate</name>
    <dbReference type="NCBI Taxonomy" id="89957"/>
    <lineage>
        <taxon>Eukaryota</taxon>
        <taxon>Sar</taxon>
        <taxon>Alveolata</taxon>
        <taxon>Dinophyceae</taxon>
        <taxon>Suessiales</taxon>
        <taxon>Suessiaceae</taxon>
        <taxon>Polarella</taxon>
    </lineage>
</organism>
<feature type="transmembrane region" description="Helical" evidence="1">
    <location>
        <begin position="302"/>
        <end position="326"/>
    </location>
</feature>
<name>A0A813I9C3_POLGL</name>
<keyword evidence="2" id="KW-0732">Signal</keyword>
<evidence type="ECO:0000256" key="2">
    <source>
        <dbReference type="SAM" id="SignalP"/>
    </source>
</evidence>
<comment type="caution">
    <text evidence="4">The sequence shown here is derived from an EMBL/GenBank/DDBJ whole genome shotgun (WGS) entry which is preliminary data.</text>
</comment>
<evidence type="ECO:0000313" key="6">
    <source>
        <dbReference type="Proteomes" id="UP000626109"/>
    </source>
</evidence>
<reference evidence="4" key="1">
    <citation type="submission" date="2021-02" db="EMBL/GenBank/DDBJ databases">
        <authorList>
            <person name="Dougan E. K."/>
            <person name="Rhodes N."/>
            <person name="Thang M."/>
            <person name="Chan C."/>
        </authorList>
    </citation>
    <scope>NUCLEOTIDE SEQUENCE</scope>
</reference>
<dbReference type="EMBL" id="CAJNNW010029590">
    <property type="protein sequence ID" value="CAE8700787.1"/>
    <property type="molecule type" value="Genomic_DNA"/>
</dbReference>
<dbReference type="PANTHER" id="PTHR15020:SF11">
    <property type="entry name" value="OS06G0360300 PROTEIN"/>
    <property type="match status" value="1"/>
</dbReference>
<evidence type="ECO:0000313" key="5">
    <source>
        <dbReference type="EMBL" id="CAE8700787.1"/>
    </source>
</evidence>
<protein>
    <recommendedName>
        <fullName evidence="3">NAD(P)-binding domain-containing protein</fullName>
    </recommendedName>
</protein>
<dbReference type="Gene3D" id="3.40.50.720">
    <property type="entry name" value="NAD(P)-binding Rossmann-like Domain"/>
    <property type="match status" value="1"/>
</dbReference>
<evidence type="ECO:0000313" key="4">
    <source>
        <dbReference type="EMBL" id="CAE8648960.1"/>
    </source>
</evidence>
<feature type="chain" id="PRO_5035596366" description="NAD(P)-binding domain-containing protein" evidence="2">
    <location>
        <begin position="22"/>
        <end position="331"/>
    </location>
</feature>
<feature type="signal peptide" evidence="2">
    <location>
        <begin position="1"/>
        <end position="21"/>
    </location>
</feature>
<feature type="domain" description="NAD(P)-binding" evidence="3">
    <location>
        <begin position="28"/>
        <end position="250"/>
    </location>
</feature>
<dbReference type="EMBL" id="CAJNNW010007137">
    <property type="protein sequence ID" value="CAE8648960.1"/>
    <property type="molecule type" value="Genomic_DNA"/>
</dbReference>
<proteinExistence type="predicted"/>